<proteinExistence type="predicted"/>
<gene>
    <name evidence="2" type="ORF">C9994_01955</name>
    <name evidence="1" type="ORF">GCM10011506_06380</name>
</gene>
<dbReference type="InterPro" id="IPR012349">
    <property type="entry name" value="Split_barrel_FMN-bd"/>
</dbReference>
<reference evidence="2 3" key="2">
    <citation type="submission" date="2018-03" db="EMBL/GenBank/DDBJ databases">
        <title>Cross-interface Injection: A General Nanoliter Liquid Handling Method Applied to Single Cells Genome Amplification Automated Nanoliter Liquid Handling Applied to Single Cell Multiple Displacement Amplification.</title>
        <authorList>
            <person name="Yun J."/>
            <person name="Xu P."/>
            <person name="Xu J."/>
            <person name="Dai X."/>
            <person name="Wang Y."/>
            <person name="Zheng X."/>
            <person name="Cao C."/>
            <person name="Yi Q."/>
            <person name="Zhu Y."/>
            <person name="Wang L."/>
            <person name="Dong Z."/>
            <person name="Huang Y."/>
            <person name="Huang L."/>
            <person name="Du W."/>
        </authorList>
    </citation>
    <scope>NUCLEOTIDE SEQUENCE [LARGE SCALE GENOMIC DNA]</scope>
    <source>
        <strain evidence="2 3">Z-D1-2</strain>
    </source>
</reference>
<sequence length="168" mass="19332">MKSVDQHTKTKKELIFDFIQANPIANIIVSGNDFLTTTVPILTKGTADEFVLYGHMAKHNAQYKYLENKKRALIIFQEKDLCTSALDTPEAQSETEFSAVHINGELKLQTEEELRSSLEKTFERLRLFYGKENTCTEKINTIIERQMHLITGFWCYPNLTSPVSRLVQ</sequence>
<dbReference type="EMBL" id="BMEC01000002">
    <property type="protein sequence ID" value="GGC23898.1"/>
    <property type="molecule type" value="Genomic_DNA"/>
</dbReference>
<keyword evidence="4" id="KW-1185">Reference proteome</keyword>
<accession>A0A2T4DUY4</accession>
<protein>
    <recommendedName>
        <fullName evidence="5">Pyridoxamine 5'-phosphate oxidase family protein</fullName>
    </recommendedName>
</protein>
<evidence type="ECO:0000313" key="1">
    <source>
        <dbReference type="EMBL" id="GGC23898.1"/>
    </source>
</evidence>
<comment type="caution">
    <text evidence="2">The sequence shown here is derived from an EMBL/GenBank/DDBJ whole genome shotgun (WGS) entry which is preliminary data.</text>
</comment>
<dbReference type="AlphaFoldDB" id="A0A2T4DUY4"/>
<dbReference type="Gene3D" id="2.30.110.10">
    <property type="entry name" value="Electron Transport, Fmn-binding Protein, Chain A"/>
    <property type="match status" value="1"/>
</dbReference>
<reference evidence="1" key="4">
    <citation type="submission" date="2024-05" db="EMBL/GenBank/DDBJ databases">
        <authorList>
            <person name="Sun Q."/>
            <person name="Zhou Y."/>
        </authorList>
    </citation>
    <scope>NUCLEOTIDE SEQUENCE</scope>
    <source>
        <strain evidence="1">CGMCC 1.10832</strain>
    </source>
</reference>
<evidence type="ECO:0000313" key="4">
    <source>
        <dbReference type="Proteomes" id="UP000636010"/>
    </source>
</evidence>
<dbReference type="Proteomes" id="UP000240608">
    <property type="component" value="Unassembled WGS sequence"/>
</dbReference>
<reference evidence="4" key="3">
    <citation type="journal article" date="2019" name="Int. J. Syst. Evol. Microbiol.">
        <title>The Global Catalogue of Microorganisms (GCM) 10K type strain sequencing project: providing services to taxonomists for standard genome sequencing and annotation.</title>
        <authorList>
            <consortium name="The Broad Institute Genomics Platform"/>
            <consortium name="The Broad Institute Genome Sequencing Center for Infectious Disease"/>
            <person name="Wu L."/>
            <person name="Ma J."/>
        </authorList>
    </citation>
    <scope>NUCLEOTIDE SEQUENCE [LARGE SCALE GENOMIC DNA]</scope>
    <source>
        <strain evidence="4">CGMCC 1.10832</strain>
    </source>
</reference>
<dbReference type="Pfam" id="PF04299">
    <property type="entry name" value="FMN_bind_2"/>
    <property type="match status" value="1"/>
</dbReference>
<reference evidence="1" key="1">
    <citation type="journal article" date="2014" name="Int. J. Syst. Evol. Microbiol.">
        <title>Complete genome of a new Firmicutes species belonging to the dominant human colonic microbiota ('Ruminococcus bicirculans') reveals two chromosomes and a selective capacity to utilize plant glucans.</title>
        <authorList>
            <consortium name="NISC Comparative Sequencing Program"/>
            <person name="Wegmann U."/>
            <person name="Louis P."/>
            <person name="Goesmann A."/>
            <person name="Henrissat B."/>
            <person name="Duncan S.H."/>
            <person name="Flint H.J."/>
        </authorList>
    </citation>
    <scope>NUCLEOTIDE SEQUENCE</scope>
    <source>
        <strain evidence="1">CGMCC 1.10832</strain>
    </source>
</reference>
<evidence type="ECO:0008006" key="5">
    <source>
        <dbReference type="Google" id="ProtNLM"/>
    </source>
</evidence>
<evidence type="ECO:0000313" key="2">
    <source>
        <dbReference type="EMBL" id="PTB97623.1"/>
    </source>
</evidence>
<evidence type="ECO:0000313" key="3">
    <source>
        <dbReference type="Proteomes" id="UP000240608"/>
    </source>
</evidence>
<dbReference type="Proteomes" id="UP000636010">
    <property type="component" value="Unassembled WGS sequence"/>
</dbReference>
<dbReference type="InterPro" id="IPR007396">
    <property type="entry name" value="TR_PAI2-type"/>
</dbReference>
<name>A0A2T4DUY4_9BACT</name>
<dbReference type="EMBL" id="PYVU01000009">
    <property type="protein sequence ID" value="PTB97623.1"/>
    <property type="molecule type" value="Genomic_DNA"/>
</dbReference>
<dbReference type="RefSeq" id="WP_188460365.1">
    <property type="nucleotide sequence ID" value="NZ_BAABHU010000002.1"/>
</dbReference>
<dbReference type="SUPFAM" id="SSF50475">
    <property type="entry name" value="FMN-binding split barrel"/>
    <property type="match status" value="1"/>
</dbReference>
<organism evidence="2 3">
    <name type="scientific">Marivirga lumbricoides</name>
    <dbReference type="NCBI Taxonomy" id="1046115"/>
    <lineage>
        <taxon>Bacteria</taxon>
        <taxon>Pseudomonadati</taxon>
        <taxon>Bacteroidota</taxon>
        <taxon>Cytophagia</taxon>
        <taxon>Cytophagales</taxon>
        <taxon>Marivirgaceae</taxon>
        <taxon>Marivirga</taxon>
    </lineage>
</organism>